<evidence type="ECO:0000259" key="1">
    <source>
        <dbReference type="SMART" id="SM00065"/>
    </source>
</evidence>
<feature type="non-terminal residue" evidence="2">
    <location>
        <position position="196"/>
    </location>
</feature>
<dbReference type="Pfam" id="PF01590">
    <property type="entry name" value="GAF"/>
    <property type="match status" value="1"/>
</dbReference>
<proteinExistence type="predicted"/>
<dbReference type="InterPro" id="IPR029016">
    <property type="entry name" value="GAF-like_dom_sf"/>
</dbReference>
<organism evidence="2">
    <name type="scientific">marine sediment metagenome</name>
    <dbReference type="NCBI Taxonomy" id="412755"/>
    <lineage>
        <taxon>unclassified sequences</taxon>
        <taxon>metagenomes</taxon>
        <taxon>ecological metagenomes</taxon>
    </lineage>
</organism>
<dbReference type="SMART" id="SM00065">
    <property type="entry name" value="GAF"/>
    <property type="match status" value="1"/>
</dbReference>
<gene>
    <name evidence="2" type="ORF">LCGC14_2579130</name>
</gene>
<dbReference type="AlphaFoldDB" id="A0A0F9AEV9"/>
<protein>
    <recommendedName>
        <fullName evidence="1">GAF domain-containing protein</fullName>
    </recommendedName>
</protein>
<dbReference type="SUPFAM" id="SSF55781">
    <property type="entry name" value="GAF domain-like"/>
    <property type="match status" value="1"/>
</dbReference>
<dbReference type="InterPro" id="IPR003018">
    <property type="entry name" value="GAF"/>
</dbReference>
<name>A0A0F9AEV9_9ZZZZ</name>
<reference evidence="2" key="1">
    <citation type="journal article" date="2015" name="Nature">
        <title>Complex archaea that bridge the gap between prokaryotes and eukaryotes.</title>
        <authorList>
            <person name="Spang A."/>
            <person name="Saw J.H."/>
            <person name="Jorgensen S.L."/>
            <person name="Zaremba-Niedzwiedzka K."/>
            <person name="Martijn J."/>
            <person name="Lind A.E."/>
            <person name="van Eijk R."/>
            <person name="Schleper C."/>
            <person name="Guy L."/>
            <person name="Ettema T.J."/>
        </authorList>
    </citation>
    <scope>NUCLEOTIDE SEQUENCE</scope>
</reference>
<dbReference type="Gene3D" id="3.30.450.40">
    <property type="match status" value="1"/>
</dbReference>
<comment type="caution">
    <text evidence="2">The sequence shown here is derived from an EMBL/GenBank/DDBJ whole genome shotgun (WGS) entry which is preliminary data.</text>
</comment>
<feature type="domain" description="GAF" evidence="1">
    <location>
        <begin position="34"/>
        <end position="196"/>
    </location>
</feature>
<sequence length="196" mass="21173">MEQSEHARLNALDEELQAMRGFLKAGAKLYVSRDRQEMLEAILAHARTLTRAESGSLYVVQDDVLKFVAVQNDKLTSSQISELLLDSEIPVHNDSLAGFVASTIQIVNIADSHNPPAGAPFRINVEKAMAADYDIRSILAIPLSCPNGDCVGVLQLINHIGSDGRIGPFPEDEPTGLTSLASMAAVSIHNSLLQEQ</sequence>
<accession>A0A0F9AEV9</accession>
<evidence type="ECO:0000313" key="2">
    <source>
        <dbReference type="EMBL" id="KKL08114.1"/>
    </source>
</evidence>
<dbReference type="EMBL" id="LAZR01043012">
    <property type="protein sequence ID" value="KKL08114.1"/>
    <property type="molecule type" value="Genomic_DNA"/>
</dbReference>